<keyword evidence="2" id="KW-0489">Methyltransferase</keyword>
<evidence type="ECO:0000313" key="2">
    <source>
        <dbReference type="EMBL" id="KKR11997.1"/>
    </source>
</evidence>
<dbReference type="AlphaFoldDB" id="A0A0G0REA8"/>
<evidence type="ECO:0000259" key="1">
    <source>
        <dbReference type="Pfam" id="PF08241"/>
    </source>
</evidence>
<dbReference type="STRING" id="1618550.UT39_C0001G0052"/>
<gene>
    <name evidence="2" type="ORF">UT39_C0001G0052</name>
</gene>
<accession>A0A0G0REA8</accession>
<protein>
    <submittedName>
        <fullName evidence="2">Methyltransferase domain protein</fullName>
    </submittedName>
</protein>
<dbReference type="Pfam" id="PF08241">
    <property type="entry name" value="Methyltransf_11"/>
    <property type="match status" value="1"/>
</dbReference>
<organism evidence="2 3">
    <name type="scientific">Candidatus Woesebacteria bacterium GW2011_GWA1_39_21</name>
    <dbReference type="NCBI Taxonomy" id="1618550"/>
    <lineage>
        <taxon>Bacteria</taxon>
        <taxon>Candidatus Woeseibacteriota</taxon>
    </lineage>
</organism>
<dbReference type="SUPFAM" id="SSF53335">
    <property type="entry name" value="S-adenosyl-L-methionine-dependent methyltransferases"/>
    <property type="match status" value="1"/>
</dbReference>
<dbReference type="EMBL" id="LBWP01000001">
    <property type="protein sequence ID" value="KKR11997.1"/>
    <property type="molecule type" value="Genomic_DNA"/>
</dbReference>
<dbReference type="InterPro" id="IPR029063">
    <property type="entry name" value="SAM-dependent_MTases_sf"/>
</dbReference>
<evidence type="ECO:0000313" key="3">
    <source>
        <dbReference type="Proteomes" id="UP000034246"/>
    </source>
</evidence>
<keyword evidence="2" id="KW-0808">Transferase</keyword>
<comment type="caution">
    <text evidence="2">The sequence shown here is derived from an EMBL/GenBank/DDBJ whole genome shotgun (WGS) entry which is preliminary data.</text>
</comment>
<dbReference type="InterPro" id="IPR013216">
    <property type="entry name" value="Methyltransf_11"/>
</dbReference>
<feature type="domain" description="Methyltransferase type 11" evidence="1">
    <location>
        <begin position="38"/>
        <end position="77"/>
    </location>
</feature>
<reference evidence="2 3" key="1">
    <citation type="journal article" date="2015" name="Nature">
        <title>rRNA introns, odd ribosomes, and small enigmatic genomes across a large radiation of phyla.</title>
        <authorList>
            <person name="Brown C.T."/>
            <person name="Hug L.A."/>
            <person name="Thomas B.C."/>
            <person name="Sharon I."/>
            <person name="Castelle C.J."/>
            <person name="Singh A."/>
            <person name="Wilkins M.J."/>
            <person name="Williams K.H."/>
            <person name="Banfield J.F."/>
        </authorList>
    </citation>
    <scope>NUCLEOTIDE SEQUENCE [LARGE SCALE GENOMIC DNA]</scope>
</reference>
<name>A0A0G0REA8_9BACT</name>
<dbReference type="Gene3D" id="3.40.50.150">
    <property type="entry name" value="Vaccinia Virus protein VP39"/>
    <property type="match status" value="1"/>
</dbReference>
<dbReference type="GO" id="GO:0032259">
    <property type="term" value="P:methylation"/>
    <property type="evidence" value="ECO:0007669"/>
    <property type="project" value="UniProtKB-KW"/>
</dbReference>
<dbReference type="GO" id="GO:0008757">
    <property type="term" value="F:S-adenosylmethionine-dependent methyltransferase activity"/>
    <property type="evidence" value="ECO:0007669"/>
    <property type="project" value="InterPro"/>
</dbReference>
<sequence length="168" mass="19808">MKKYNLGCGKKYIKGYINVDVTRSVKADLYFNLNKFPYPIKKKSADEVLMDNVLEHLDDVVLVMEEIYRILKPGGIVKIYLPYAKSDGALQDPTHKHLFTEKSMDYFRQDDKYNYYTNAKFRILVSKPFNANKTLLSKMRVFIPFKPVLKYFLLNIYDGLYFEMKAVK</sequence>
<proteinExistence type="predicted"/>
<dbReference type="Proteomes" id="UP000034246">
    <property type="component" value="Unassembled WGS sequence"/>
</dbReference>